<dbReference type="InterPro" id="IPR016032">
    <property type="entry name" value="Sig_transdc_resp-reg_C-effctor"/>
</dbReference>
<gene>
    <name evidence="4" type="ORF">EU555_10955</name>
</gene>
<organism evidence="4 5">
    <name type="scientific">Methylobacterium nonmethylotrophicum</name>
    <dbReference type="NCBI Taxonomy" id="1141884"/>
    <lineage>
        <taxon>Bacteria</taxon>
        <taxon>Pseudomonadati</taxon>
        <taxon>Pseudomonadota</taxon>
        <taxon>Alphaproteobacteria</taxon>
        <taxon>Hyphomicrobiales</taxon>
        <taxon>Methylobacteriaceae</taxon>
        <taxon>Methylobacterium</taxon>
    </lineage>
</organism>
<reference evidence="4 5" key="1">
    <citation type="submission" date="2019-04" db="EMBL/GenBank/DDBJ databases">
        <authorList>
            <person name="Feng G."/>
            <person name="Zhu H."/>
        </authorList>
    </citation>
    <scope>NUCLEOTIDE SEQUENCE [LARGE SCALE GENOMIC DNA]</scope>
    <source>
        <strain evidence="4 5">6HR-1</strain>
    </source>
</reference>
<dbReference type="Proteomes" id="UP000297535">
    <property type="component" value="Unassembled WGS sequence"/>
</dbReference>
<dbReference type="PANTHER" id="PTHR47691">
    <property type="entry name" value="REGULATOR-RELATED"/>
    <property type="match status" value="1"/>
</dbReference>
<feature type="DNA-binding region" description="OmpR/PhoB-type" evidence="2">
    <location>
        <begin position="8"/>
        <end position="106"/>
    </location>
</feature>
<dbReference type="AlphaFoldDB" id="A0A4Z0NRC2"/>
<dbReference type="CDD" id="cd00383">
    <property type="entry name" value="trans_reg_C"/>
    <property type="match status" value="1"/>
</dbReference>
<dbReference type="EMBL" id="SRLB01000007">
    <property type="protein sequence ID" value="TGD99691.1"/>
    <property type="molecule type" value="Genomic_DNA"/>
</dbReference>
<dbReference type="InterPro" id="IPR001867">
    <property type="entry name" value="OmpR/PhoB-type_DNA-bd"/>
</dbReference>
<dbReference type="Pfam" id="PF00486">
    <property type="entry name" value="Trans_reg_C"/>
    <property type="match status" value="1"/>
</dbReference>
<proteinExistence type="predicted"/>
<dbReference type="GO" id="GO:0006355">
    <property type="term" value="P:regulation of DNA-templated transcription"/>
    <property type="evidence" value="ECO:0007669"/>
    <property type="project" value="InterPro"/>
</dbReference>
<dbReference type="OrthoDB" id="4473689at2"/>
<dbReference type="GO" id="GO:0003677">
    <property type="term" value="F:DNA binding"/>
    <property type="evidence" value="ECO:0007669"/>
    <property type="project" value="UniProtKB-UniRule"/>
</dbReference>
<evidence type="ECO:0000259" key="3">
    <source>
        <dbReference type="PROSITE" id="PS51755"/>
    </source>
</evidence>
<accession>A0A4Z0NRC2</accession>
<evidence type="ECO:0000256" key="2">
    <source>
        <dbReference type="PROSITE-ProRule" id="PRU01091"/>
    </source>
</evidence>
<dbReference type="InterPro" id="IPR036388">
    <property type="entry name" value="WH-like_DNA-bd_sf"/>
</dbReference>
<evidence type="ECO:0000256" key="1">
    <source>
        <dbReference type="ARBA" id="ARBA00023125"/>
    </source>
</evidence>
<dbReference type="InterPro" id="IPR011990">
    <property type="entry name" value="TPR-like_helical_dom_sf"/>
</dbReference>
<protein>
    <submittedName>
        <fullName evidence="4">Transcriptional regulator</fullName>
    </submittedName>
</protein>
<keyword evidence="1 2" id="KW-0238">DNA-binding</keyword>
<dbReference type="SUPFAM" id="SSF52540">
    <property type="entry name" value="P-loop containing nucleoside triphosphate hydrolases"/>
    <property type="match status" value="1"/>
</dbReference>
<dbReference type="Gene3D" id="3.40.50.300">
    <property type="entry name" value="P-loop containing nucleotide triphosphate hydrolases"/>
    <property type="match status" value="1"/>
</dbReference>
<name>A0A4Z0NRC2_9HYPH</name>
<dbReference type="Gene3D" id="1.10.10.10">
    <property type="entry name" value="Winged helix-like DNA-binding domain superfamily/Winged helix DNA-binding domain"/>
    <property type="match status" value="1"/>
</dbReference>
<dbReference type="InterPro" id="IPR027417">
    <property type="entry name" value="P-loop_NTPase"/>
</dbReference>
<dbReference type="Gene3D" id="1.25.40.10">
    <property type="entry name" value="Tetratricopeptide repeat domain"/>
    <property type="match status" value="1"/>
</dbReference>
<dbReference type="SMART" id="SM00862">
    <property type="entry name" value="Trans_reg_C"/>
    <property type="match status" value="1"/>
</dbReference>
<dbReference type="Pfam" id="PF25872">
    <property type="entry name" value="HTH_77"/>
    <property type="match status" value="1"/>
</dbReference>
<dbReference type="GO" id="GO:0000160">
    <property type="term" value="P:phosphorelay signal transduction system"/>
    <property type="evidence" value="ECO:0007669"/>
    <property type="project" value="InterPro"/>
</dbReference>
<keyword evidence="5" id="KW-1185">Reference proteome</keyword>
<evidence type="ECO:0000313" key="4">
    <source>
        <dbReference type="EMBL" id="TGD99691.1"/>
    </source>
</evidence>
<dbReference type="PRINTS" id="PR00364">
    <property type="entry name" value="DISEASERSIST"/>
</dbReference>
<dbReference type="SUPFAM" id="SSF46894">
    <property type="entry name" value="C-terminal effector domain of the bipartite response regulators"/>
    <property type="match status" value="1"/>
</dbReference>
<dbReference type="InterPro" id="IPR058852">
    <property type="entry name" value="HTH_77"/>
</dbReference>
<dbReference type="PANTHER" id="PTHR47691:SF3">
    <property type="entry name" value="HTH-TYPE TRANSCRIPTIONAL REGULATOR RV0890C-RELATED"/>
    <property type="match status" value="1"/>
</dbReference>
<feature type="domain" description="OmpR/PhoB-type" evidence="3">
    <location>
        <begin position="8"/>
        <end position="106"/>
    </location>
</feature>
<dbReference type="RefSeq" id="WP_135414698.1">
    <property type="nucleotide sequence ID" value="NZ_SRLB01000007.1"/>
</dbReference>
<comment type="caution">
    <text evidence="4">The sequence shown here is derived from an EMBL/GenBank/DDBJ whole genome shotgun (WGS) entry which is preliminary data.</text>
</comment>
<evidence type="ECO:0000313" key="5">
    <source>
        <dbReference type="Proteomes" id="UP000297535"/>
    </source>
</evidence>
<dbReference type="PROSITE" id="PS51755">
    <property type="entry name" value="OMPR_PHOB"/>
    <property type="match status" value="1"/>
</dbReference>
<sequence>MDVREDRTVRYIFGDFVLSPSEQRLWRGQTVVRLGGRPLEILTALVERAGQVVSKEDLNKRAWPRTTVDESNLKVNIAAIRRALEGLEPEKRFIATVSGHGYRFVAPVDVTPWPTPTAPRRHNLPRPTDLLGRSEDLAAIATKVLQRPLVTITGPGGVGKTSLAVALGHEAVGQFRDGVWMIDLCVLDSDRYLASAVAQEMGIAIHAYDPQAALTAALADRQCLLVLDCCENSLDQAARLTTLLATAAPGTHVLATSREPLRTAQEVVHHLRPLASPMAHGALTARDALTSPAVALFVARASAAAPGFGLRDEDAPTIVEICRRLDGLPLALELAATRVGAFGLRGLLRLLTERLDLLDDGRRAGHPRHRGLTATLDWSYGLLSQEEQALFRRLSVFHGVFPLDAALAVGRLPGEAEGACIGHLADLVAKSLVVAVPGPSPRYQLLDTTRYYGLQRLAESGEGDAIRRRHAEHCLAQCREVSGRRSAQPGSDRPEDPIALVHNVRAALDWCLTDGRDPALGRTLAAGALAVWDTLSLLQERIETSERALASVDPSDGPEDRDEITLRASLAAALLQVEGPTPRIAELWSSALDRAERLSDLDGQLRALWGLCDFQTWIGDHRASLALTERIRTLAAAGGDRAAGAAVDRPAATSLRYLGRLDEAREAAERLLARAARRDGPGRRLEDHGLVAARGTLANVLWLQGRPDQAVAASRRALAEAEAGGQAFALTNALAHTVIPIALHGGDLDEAERGLSRLGDHVARHAMRIWRVIADGLEAIVSLRRSDAGGLHRLEDALAEMGEMGFRMRRPAYLGSLASGLAAHGRLPHALARIDDALAASERGGELWCRPELLRIKGEILLASDGDAGMPDAARHFRQAMDLAGRQGAAMWRLRAATSLAALDERYGGRADLIAILDGFDEALDTPDLRAAQARLAGEARSAGDAGRPVSLA</sequence>